<reference evidence="2 3" key="1">
    <citation type="submission" date="2016-10" db="EMBL/GenBank/DDBJ databases">
        <authorList>
            <person name="Varghese N."/>
            <person name="Submissions S."/>
        </authorList>
    </citation>
    <scope>NUCLEOTIDE SEQUENCE [LARGE SCALE GENOMIC DNA]</scope>
    <source>
        <strain evidence="2 3">DSM 17997</strain>
    </source>
</reference>
<dbReference type="EMBL" id="FNQC01000005">
    <property type="protein sequence ID" value="SDZ04704.1"/>
    <property type="molecule type" value="Genomic_DNA"/>
</dbReference>
<comment type="caution">
    <text evidence="2">The sequence shown here is derived from an EMBL/GenBank/DDBJ whole genome shotgun (WGS) entry which is preliminary data.</text>
</comment>
<evidence type="ECO:0000259" key="1">
    <source>
        <dbReference type="Pfam" id="PF05670"/>
    </source>
</evidence>
<dbReference type="Pfam" id="PF05670">
    <property type="entry name" value="NFACT-R_1"/>
    <property type="match status" value="1"/>
</dbReference>
<dbReference type="InterPro" id="IPR051608">
    <property type="entry name" value="RQC_Subunit_NEMF"/>
</dbReference>
<dbReference type="Proteomes" id="UP000199663">
    <property type="component" value="Unassembled WGS sequence"/>
</dbReference>
<protein>
    <submittedName>
        <fullName evidence="2">Predicted component of the ribosome quality control (RQC) complex, YloA/Tae2 family, contains fibronectin-binding (FbpA) and DUF814 domains</fullName>
    </submittedName>
</protein>
<dbReference type="RefSeq" id="WP_019599528.1">
    <property type="nucleotide sequence ID" value="NZ_FNQC01000005.1"/>
</dbReference>
<dbReference type="Gene3D" id="2.30.310.10">
    <property type="entry name" value="ibrinogen binding protein from staphylococcus aureus domain"/>
    <property type="match status" value="1"/>
</dbReference>
<dbReference type="PANTHER" id="PTHR15239">
    <property type="entry name" value="NUCLEAR EXPORT MEDIATOR FACTOR NEMF"/>
    <property type="match status" value="1"/>
</dbReference>
<gene>
    <name evidence="2" type="ORF">SAMN05444412_10525</name>
</gene>
<keyword evidence="3" id="KW-1185">Reference proteome</keyword>
<evidence type="ECO:0000313" key="3">
    <source>
        <dbReference type="Proteomes" id="UP000199663"/>
    </source>
</evidence>
<dbReference type="PANTHER" id="PTHR15239:SF6">
    <property type="entry name" value="RIBOSOME QUALITY CONTROL COMPLEX SUBUNIT NEMF"/>
    <property type="match status" value="1"/>
</dbReference>
<dbReference type="InterPro" id="IPR008532">
    <property type="entry name" value="NFACT_RNA-bd"/>
</dbReference>
<name>A0A1H3PTV5_9BACT</name>
<evidence type="ECO:0000313" key="2">
    <source>
        <dbReference type="EMBL" id="SDZ04704.1"/>
    </source>
</evidence>
<proteinExistence type="predicted"/>
<feature type="domain" description="NFACT RNA-binding" evidence="1">
    <location>
        <begin position="408"/>
        <end position="504"/>
    </location>
</feature>
<dbReference type="Pfam" id="PF05833">
    <property type="entry name" value="NFACT_N"/>
    <property type="match status" value="1"/>
</dbReference>
<organism evidence="2 3">
    <name type="scientific">Rhodonellum ikkaensis</name>
    <dbReference type="NCBI Taxonomy" id="336829"/>
    <lineage>
        <taxon>Bacteria</taxon>
        <taxon>Pseudomonadati</taxon>
        <taxon>Bacteroidota</taxon>
        <taxon>Cytophagia</taxon>
        <taxon>Cytophagales</taxon>
        <taxon>Cytophagaceae</taxon>
        <taxon>Rhodonellum</taxon>
    </lineage>
</organism>
<accession>A0A1H3PTV5</accession>
<sequence length="519" mass="59748">MHFNFHFLKFLCPALEERYQGMEITSCFSQNKNELIIACKKEEEGFYIRANLLPSISCLGFPDDFKRGKRNTISLFPDLIGQVIHSVQVVNFERAFIIELESGDKLLFKLHGTRSNVLFYKIGEDLPSILFRNDLRVDREISLSEFPKNFDLGNSRFESLEGNASQFLPTLGKIPREWLQSHGYIDADLEVKWALMQELLDMLESPLFTITKRGKEHVLSLLPEENPIFQTEDPIHACNALFGYLVVVQAFDKEKSHWQKIFEDQRKKSIGYIQKTSQKLEDLINEISPAQIADVIMANLHQIAPNQEEVQLFNFYTEKEETIRLKRGQSPQKFAENLYRKSKNRKIEINQLHENLEGKQSLVENLDLMLSEISPIKEFRGLRDFIKKHNLVAQEKESQEQVPFKRFDVEGFEVLVGKSAKGNDEMLRNYAWKEDLWLHAKDVSGSHVLIKFKSGIQFPKSVIERAAELAAYYSKNKNESLSAVIYTPSKYVRKVKGSAPGAVMVAKENILLVPPKGPS</sequence>